<evidence type="ECO:0000313" key="6">
    <source>
        <dbReference type="EMBL" id="CAF0705595.1"/>
    </source>
</evidence>
<dbReference type="GO" id="GO:0005634">
    <property type="term" value="C:nucleus"/>
    <property type="evidence" value="ECO:0007669"/>
    <property type="project" value="UniProtKB-SubCell"/>
</dbReference>
<dbReference type="Proteomes" id="UP000663879">
    <property type="component" value="Unassembled WGS sequence"/>
</dbReference>
<evidence type="ECO:0000256" key="3">
    <source>
        <dbReference type="ARBA" id="ARBA00058372"/>
    </source>
</evidence>
<reference evidence="6" key="1">
    <citation type="submission" date="2021-02" db="EMBL/GenBank/DDBJ databases">
        <authorList>
            <person name="Nowell W R."/>
        </authorList>
    </citation>
    <scope>NUCLEOTIDE SEQUENCE</scope>
    <source>
        <strain evidence="6">Ploen Becks lab</strain>
    </source>
</reference>
<dbReference type="GO" id="GO:0051493">
    <property type="term" value="P:regulation of cytoskeleton organization"/>
    <property type="evidence" value="ECO:0007669"/>
    <property type="project" value="TreeGrafter"/>
</dbReference>
<dbReference type="GO" id="GO:0005930">
    <property type="term" value="C:axoneme"/>
    <property type="evidence" value="ECO:0007669"/>
    <property type="project" value="TreeGrafter"/>
</dbReference>
<dbReference type="SUPFAM" id="SSF47576">
    <property type="entry name" value="Calponin-homology domain, CH-domain"/>
    <property type="match status" value="1"/>
</dbReference>
<evidence type="ECO:0000256" key="2">
    <source>
        <dbReference type="ARBA" id="ARBA00023242"/>
    </source>
</evidence>
<evidence type="ECO:0000256" key="4">
    <source>
        <dbReference type="ARBA" id="ARBA00071322"/>
    </source>
</evidence>
<dbReference type="FunFam" id="1.10.418.10:FF:000061">
    <property type="entry name" value="Spermatogenesis associated 4"/>
    <property type="match status" value="1"/>
</dbReference>
<dbReference type="Pfam" id="PF06294">
    <property type="entry name" value="CH_2"/>
    <property type="match status" value="1"/>
</dbReference>
<dbReference type="PANTHER" id="PTHR12509">
    <property type="entry name" value="SPERMATOGENESIS-ASSOCIATED 4-RELATED"/>
    <property type="match status" value="1"/>
</dbReference>
<dbReference type="AlphaFoldDB" id="A0A813MAD1"/>
<gene>
    <name evidence="6" type="ORF">OXX778_LOCUS269</name>
</gene>
<dbReference type="EMBL" id="CAJNOC010000012">
    <property type="protein sequence ID" value="CAF0705595.1"/>
    <property type="molecule type" value="Genomic_DNA"/>
</dbReference>
<dbReference type="PROSITE" id="PS50021">
    <property type="entry name" value="CH"/>
    <property type="match status" value="1"/>
</dbReference>
<evidence type="ECO:0000313" key="7">
    <source>
        <dbReference type="Proteomes" id="UP000663879"/>
    </source>
</evidence>
<keyword evidence="7" id="KW-1185">Reference proteome</keyword>
<evidence type="ECO:0000256" key="1">
    <source>
        <dbReference type="ARBA" id="ARBA00004123"/>
    </source>
</evidence>
<feature type="domain" description="Calponin-homology (CH)" evidence="5">
    <location>
        <begin position="2"/>
        <end position="109"/>
    </location>
</feature>
<keyword evidence="2" id="KW-0539">Nucleus</keyword>
<dbReference type="InterPro" id="IPR052111">
    <property type="entry name" value="Spermatogenesis_Ciliary_MAP"/>
</dbReference>
<dbReference type="OrthoDB" id="62528at2759"/>
<comment type="subcellular location">
    <subcellularLocation>
        <location evidence="1">Nucleus</location>
    </subcellularLocation>
</comment>
<comment type="function">
    <text evidence="3">May play a role in apoptosis regulation.</text>
</comment>
<comment type="caution">
    <text evidence="6">The sequence shown here is derived from an EMBL/GenBank/DDBJ whole genome shotgun (WGS) entry which is preliminary data.</text>
</comment>
<dbReference type="InterPro" id="IPR010441">
    <property type="entry name" value="CH_2"/>
</dbReference>
<accession>A0A813MAD1</accession>
<organism evidence="6 7">
    <name type="scientific">Brachionus calyciflorus</name>
    <dbReference type="NCBI Taxonomy" id="104777"/>
    <lineage>
        <taxon>Eukaryota</taxon>
        <taxon>Metazoa</taxon>
        <taxon>Spiralia</taxon>
        <taxon>Gnathifera</taxon>
        <taxon>Rotifera</taxon>
        <taxon>Eurotatoria</taxon>
        <taxon>Monogononta</taxon>
        <taxon>Pseudotrocha</taxon>
        <taxon>Ploima</taxon>
        <taxon>Brachionidae</taxon>
        <taxon>Brachionus</taxon>
    </lineage>
</organism>
<dbReference type="PANTHER" id="PTHR12509:SF8">
    <property type="entry name" value="SPERMATOGENESIS-ASSOCIATED PROTEIN 4"/>
    <property type="match status" value="1"/>
</dbReference>
<proteinExistence type="predicted"/>
<sequence>MSGLPRCVVKWIQSLDLTYQIKNLKWDLTNGFLVAEIFSWYYPDDIKMFTFNNGKSLDSKMSNWSLIKKFIIDNELSISIELIDGTIHCKEGAAILLLENMYQFLTNRPVQKAQSEQELDFTDNSYQMQLPFHARSTAARKIKNNIKNSELQTDPNLKLSAHKTEMIIANHVEQRKLERESDPARFGVKETIAEKCVQRPVPETRKNSEISNLNTDINLSESDRDQFGSQTNDVHSSKTFFVESNKSSVDKNFKEIRVRQDVYSIGLTSVN</sequence>
<dbReference type="GO" id="GO:0008017">
    <property type="term" value="F:microtubule binding"/>
    <property type="evidence" value="ECO:0007669"/>
    <property type="project" value="TreeGrafter"/>
</dbReference>
<evidence type="ECO:0000259" key="5">
    <source>
        <dbReference type="PROSITE" id="PS50021"/>
    </source>
</evidence>
<dbReference type="Gene3D" id="1.10.418.10">
    <property type="entry name" value="Calponin-like domain"/>
    <property type="match status" value="1"/>
</dbReference>
<name>A0A813MAD1_9BILA</name>
<protein>
    <recommendedName>
        <fullName evidence="4">Spermatogenesis-associated protein 4</fullName>
    </recommendedName>
</protein>
<dbReference type="InterPro" id="IPR036872">
    <property type="entry name" value="CH_dom_sf"/>
</dbReference>
<dbReference type="InterPro" id="IPR001715">
    <property type="entry name" value="CH_dom"/>
</dbReference>